<dbReference type="GO" id="GO:0005886">
    <property type="term" value="C:plasma membrane"/>
    <property type="evidence" value="ECO:0007669"/>
    <property type="project" value="UniProtKB-SubCell"/>
</dbReference>
<keyword evidence="6 8" id="KW-1133">Transmembrane helix</keyword>
<dbReference type="NCBIfam" id="TIGR03426">
    <property type="entry name" value="shape_MreD"/>
    <property type="match status" value="1"/>
</dbReference>
<dbReference type="KEGG" id="shi:Shel_14220"/>
<evidence type="ECO:0000256" key="8">
    <source>
        <dbReference type="SAM" id="Phobius"/>
    </source>
</evidence>
<name>C7N6A7_SLAHD</name>
<keyword evidence="10" id="KW-1185">Reference proteome</keyword>
<keyword evidence="5" id="KW-0133">Cell shape</keyword>
<keyword evidence="4 8" id="KW-0812">Transmembrane</keyword>
<dbReference type="RefSeq" id="WP_012798544.1">
    <property type="nucleotide sequence ID" value="NC_013165.1"/>
</dbReference>
<dbReference type="STRING" id="471855.Shel_14220"/>
<sequence>MADTFKIIIGALISIVLQIVVSPNISIFGAQPNIIMVYVVVVSMLRSDNRSVWLAFIMGLAYDLFCNGHLGLTAALLLIASFVSSKAFEAFNNDTLLIPMVVSILTAMFVEIVMAMAYTALSSDVSLLDALIQRSVPCALFDSAMVLIVLPICMRVFGSTTTIHPTPQSTNLRLG</sequence>
<dbReference type="EMBL" id="CP001684">
    <property type="protein sequence ID" value="ACV22442.1"/>
    <property type="molecule type" value="Genomic_DNA"/>
</dbReference>
<evidence type="ECO:0000313" key="9">
    <source>
        <dbReference type="EMBL" id="ACV22442.1"/>
    </source>
</evidence>
<comment type="subcellular location">
    <subcellularLocation>
        <location evidence="1">Cell membrane</location>
        <topology evidence="1">Multi-pass membrane protein</topology>
    </subcellularLocation>
</comment>
<evidence type="ECO:0000256" key="6">
    <source>
        <dbReference type="ARBA" id="ARBA00022989"/>
    </source>
</evidence>
<feature type="transmembrane region" description="Helical" evidence="8">
    <location>
        <begin position="7"/>
        <end position="31"/>
    </location>
</feature>
<feature type="transmembrane region" description="Helical" evidence="8">
    <location>
        <begin position="96"/>
        <end position="119"/>
    </location>
</feature>
<evidence type="ECO:0000256" key="1">
    <source>
        <dbReference type="ARBA" id="ARBA00004651"/>
    </source>
</evidence>
<comment type="similarity">
    <text evidence="2">Belongs to the MreD family.</text>
</comment>
<dbReference type="Proteomes" id="UP000002026">
    <property type="component" value="Chromosome"/>
</dbReference>
<dbReference type="AlphaFoldDB" id="C7N6A7"/>
<dbReference type="GO" id="GO:0008360">
    <property type="term" value="P:regulation of cell shape"/>
    <property type="evidence" value="ECO:0007669"/>
    <property type="project" value="UniProtKB-KW"/>
</dbReference>
<organism evidence="9 10">
    <name type="scientific">Slackia heliotrinireducens (strain ATCC 29202 / DSM 20476 / NCTC 11029 / RHS 1)</name>
    <name type="common">Peptococcus heliotrinreducens</name>
    <dbReference type="NCBI Taxonomy" id="471855"/>
    <lineage>
        <taxon>Bacteria</taxon>
        <taxon>Bacillati</taxon>
        <taxon>Actinomycetota</taxon>
        <taxon>Coriobacteriia</taxon>
        <taxon>Eggerthellales</taxon>
        <taxon>Eggerthellaceae</taxon>
        <taxon>Slackia</taxon>
    </lineage>
</organism>
<gene>
    <name evidence="9" type="ordered locus">Shel_14220</name>
</gene>
<dbReference type="InterPro" id="IPR007227">
    <property type="entry name" value="Cell_shape_determining_MreD"/>
</dbReference>
<evidence type="ECO:0000256" key="5">
    <source>
        <dbReference type="ARBA" id="ARBA00022960"/>
    </source>
</evidence>
<protein>
    <submittedName>
        <fullName evidence="9">Rod shape-determining protein MreD</fullName>
    </submittedName>
</protein>
<evidence type="ECO:0000256" key="2">
    <source>
        <dbReference type="ARBA" id="ARBA00007776"/>
    </source>
</evidence>
<accession>C7N6A7</accession>
<feature type="transmembrane region" description="Helical" evidence="8">
    <location>
        <begin position="51"/>
        <end position="84"/>
    </location>
</feature>
<reference evidence="9 10" key="1">
    <citation type="journal article" date="2009" name="Stand. Genomic Sci.">
        <title>Complete genome sequence of Slackia heliotrinireducens type strain (RHS 1).</title>
        <authorList>
            <person name="Pukall R."/>
            <person name="Lapidus A."/>
            <person name="Nolan M."/>
            <person name="Copeland A."/>
            <person name="Glavina Del Rio T."/>
            <person name="Lucas S."/>
            <person name="Chen F."/>
            <person name="Tice H."/>
            <person name="Cheng J.F."/>
            <person name="Chertkov O."/>
            <person name="Bruce D."/>
            <person name="Goodwin L."/>
            <person name="Kuske C."/>
            <person name="Brettin T."/>
            <person name="Detter J.C."/>
            <person name="Han C."/>
            <person name="Pitluck S."/>
            <person name="Pati A."/>
            <person name="Mavrommatis K."/>
            <person name="Ivanova N."/>
            <person name="Ovchinnikova G."/>
            <person name="Chen A."/>
            <person name="Palaniappan K."/>
            <person name="Schneider S."/>
            <person name="Rohde M."/>
            <person name="Chain P."/>
            <person name="D'haeseleer P."/>
            <person name="Goker M."/>
            <person name="Bristow J."/>
            <person name="Eisen J.A."/>
            <person name="Markowitz V."/>
            <person name="Kyrpides N.C."/>
            <person name="Klenk H.P."/>
            <person name="Hugenholtz P."/>
        </authorList>
    </citation>
    <scope>NUCLEOTIDE SEQUENCE [LARGE SCALE GENOMIC DNA]</scope>
    <source>
        <strain evidence="10">ATCC 29202 / DSM 20476 / NCTC 11029 / RHS 1</strain>
    </source>
</reference>
<evidence type="ECO:0000256" key="7">
    <source>
        <dbReference type="ARBA" id="ARBA00023136"/>
    </source>
</evidence>
<dbReference type="Pfam" id="PF04093">
    <property type="entry name" value="MreD"/>
    <property type="match status" value="1"/>
</dbReference>
<dbReference type="eggNOG" id="COG2891">
    <property type="taxonomic scope" value="Bacteria"/>
</dbReference>
<feature type="transmembrane region" description="Helical" evidence="8">
    <location>
        <begin position="139"/>
        <end position="158"/>
    </location>
</feature>
<evidence type="ECO:0000313" key="10">
    <source>
        <dbReference type="Proteomes" id="UP000002026"/>
    </source>
</evidence>
<proteinExistence type="inferred from homology"/>
<dbReference type="HOGENOM" id="CLU_1530235_0_0_11"/>
<keyword evidence="7 8" id="KW-0472">Membrane</keyword>
<evidence type="ECO:0000256" key="3">
    <source>
        <dbReference type="ARBA" id="ARBA00022475"/>
    </source>
</evidence>
<keyword evidence="3" id="KW-1003">Cell membrane</keyword>
<evidence type="ECO:0000256" key="4">
    <source>
        <dbReference type="ARBA" id="ARBA00022692"/>
    </source>
</evidence>